<dbReference type="AlphaFoldDB" id="B9RBJ5"/>
<keyword evidence="3" id="KW-1185">Reference proteome</keyword>
<gene>
    <name evidence="2" type="ORF">RCOM_1677390</name>
</gene>
<dbReference type="InterPro" id="IPR044821">
    <property type="entry name" value="At1g28695/At4g15970-like"/>
</dbReference>
<name>B9RBJ5_RICCO</name>
<protein>
    <recommendedName>
        <fullName evidence="1">Nucleotide-diphospho-sugar transferase domain-containing protein</fullName>
    </recommendedName>
</protein>
<dbReference type="PANTHER" id="PTHR46038:SF37">
    <property type="entry name" value="GLYCOSYLTRANSFERASE"/>
    <property type="match status" value="1"/>
</dbReference>
<dbReference type="Proteomes" id="UP000008311">
    <property type="component" value="Unassembled WGS sequence"/>
</dbReference>
<dbReference type="InParanoid" id="B9RBJ5"/>
<dbReference type="STRING" id="3988.B9RBJ5"/>
<evidence type="ECO:0000259" key="1">
    <source>
        <dbReference type="Pfam" id="PF03407"/>
    </source>
</evidence>
<sequence>MPTRTVILTILDKSWASPPASVLDLFLESFQIGERTKHLLNHLIIIALDTHTLHYCQSIRPHCFHFKSTGQRRKELFLQVLQLGYNLVYTDVDVMWLRNPMSLFDGLAEISLGCDAYSRNQSVGSQKATGEFFYIKASEISMEFLKFWKVASVLYPYTQNQSICEMVMGEDIRLFGIRMKFIDKTYIGGLCQPNKDASEIYVMQTNCCEELESKVHDLKIFLDDARKYKALLSNASSLEKFPSLATTPNRCLES</sequence>
<feature type="domain" description="Nucleotide-diphospho-sugar transferase" evidence="1">
    <location>
        <begin position="38"/>
        <end position="218"/>
    </location>
</feature>
<dbReference type="eggNOG" id="ENOG502S0VP">
    <property type="taxonomic scope" value="Eukaryota"/>
</dbReference>
<dbReference type="Pfam" id="PF03407">
    <property type="entry name" value="Nucleotid_trans"/>
    <property type="match status" value="1"/>
</dbReference>
<evidence type="ECO:0000313" key="3">
    <source>
        <dbReference type="Proteomes" id="UP000008311"/>
    </source>
</evidence>
<dbReference type="PANTHER" id="PTHR46038">
    <property type="entry name" value="EXPRESSED PROTEIN-RELATED"/>
    <property type="match status" value="1"/>
</dbReference>
<organism evidence="2 3">
    <name type="scientific">Ricinus communis</name>
    <name type="common">Castor bean</name>
    <dbReference type="NCBI Taxonomy" id="3988"/>
    <lineage>
        <taxon>Eukaryota</taxon>
        <taxon>Viridiplantae</taxon>
        <taxon>Streptophyta</taxon>
        <taxon>Embryophyta</taxon>
        <taxon>Tracheophyta</taxon>
        <taxon>Spermatophyta</taxon>
        <taxon>Magnoliopsida</taxon>
        <taxon>eudicotyledons</taxon>
        <taxon>Gunneridae</taxon>
        <taxon>Pentapetalae</taxon>
        <taxon>rosids</taxon>
        <taxon>fabids</taxon>
        <taxon>Malpighiales</taxon>
        <taxon>Euphorbiaceae</taxon>
        <taxon>Acalyphoideae</taxon>
        <taxon>Acalypheae</taxon>
        <taxon>Ricinus</taxon>
    </lineage>
</organism>
<evidence type="ECO:0000313" key="2">
    <source>
        <dbReference type="EMBL" id="EEF50916.1"/>
    </source>
</evidence>
<reference evidence="3" key="1">
    <citation type="journal article" date="2010" name="Nat. Biotechnol.">
        <title>Draft genome sequence of the oilseed species Ricinus communis.</title>
        <authorList>
            <person name="Chan A.P."/>
            <person name="Crabtree J."/>
            <person name="Zhao Q."/>
            <person name="Lorenzi H."/>
            <person name="Orvis J."/>
            <person name="Puiu D."/>
            <person name="Melake-Berhan A."/>
            <person name="Jones K.M."/>
            <person name="Redman J."/>
            <person name="Chen G."/>
            <person name="Cahoon E.B."/>
            <person name="Gedil M."/>
            <person name="Stanke M."/>
            <person name="Haas B.J."/>
            <person name="Wortman J.R."/>
            <person name="Fraser-Liggett C.M."/>
            <person name="Ravel J."/>
            <person name="Rabinowicz P.D."/>
        </authorList>
    </citation>
    <scope>NUCLEOTIDE SEQUENCE [LARGE SCALE GENOMIC DNA]</scope>
    <source>
        <strain evidence="3">cv. Hale</strain>
    </source>
</reference>
<dbReference type="InterPro" id="IPR005069">
    <property type="entry name" value="Nucl-diP-sugar_transferase"/>
</dbReference>
<proteinExistence type="predicted"/>
<accession>B9RBJ5</accession>
<dbReference type="EMBL" id="EQ973774">
    <property type="protein sequence ID" value="EEF50916.1"/>
    <property type="molecule type" value="Genomic_DNA"/>
</dbReference>